<evidence type="ECO:0000313" key="3">
    <source>
        <dbReference type="EMBL" id="CAI8619530.1"/>
    </source>
</evidence>
<dbReference type="PANTHER" id="PTHR11165">
    <property type="entry name" value="SKP1"/>
    <property type="match status" value="1"/>
</dbReference>
<evidence type="ECO:0000259" key="2">
    <source>
        <dbReference type="Pfam" id="PF01466"/>
    </source>
</evidence>
<sequence length="141" mass="16177">MYVSFCSTANSISQLYTRAMNQQKLSFHVGECNALENFIGGFGNNKKEGQGLGKLIEDELKAWDVEFVKVDQVTLFDPILVVNYLNIKNLLDLACQTVADMIKGKTPEEIRRTFNIKNDFTLEEEEEVRCENQREIMKSDE</sequence>
<dbReference type="InterPro" id="IPR011333">
    <property type="entry name" value="SKP1/BTB/POZ_sf"/>
</dbReference>
<dbReference type="Pfam" id="PF01466">
    <property type="entry name" value="Skp1"/>
    <property type="match status" value="1"/>
</dbReference>
<gene>
    <name evidence="3" type="ORF">VFH_VI175120</name>
</gene>
<dbReference type="InterPro" id="IPR016072">
    <property type="entry name" value="Skp1_comp_dimer"/>
</dbReference>
<organism evidence="3 4">
    <name type="scientific">Vicia faba</name>
    <name type="common">Broad bean</name>
    <name type="synonym">Faba vulgaris</name>
    <dbReference type="NCBI Taxonomy" id="3906"/>
    <lineage>
        <taxon>Eukaryota</taxon>
        <taxon>Viridiplantae</taxon>
        <taxon>Streptophyta</taxon>
        <taxon>Embryophyta</taxon>
        <taxon>Tracheophyta</taxon>
        <taxon>Spermatophyta</taxon>
        <taxon>Magnoliopsida</taxon>
        <taxon>eudicotyledons</taxon>
        <taxon>Gunneridae</taxon>
        <taxon>Pentapetalae</taxon>
        <taxon>rosids</taxon>
        <taxon>fabids</taxon>
        <taxon>Fabales</taxon>
        <taxon>Fabaceae</taxon>
        <taxon>Papilionoideae</taxon>
        <taxon>50 kb inversion clade</taxon>
        <taxon>NPAAA clade</taxon>
        <taxon>Hologalegina</taxon>
        <taxon>IRL clade</taxon>
        <taxon>Fabeae</taxon>
        <taxon>Vicia</taxon>
    </lineage>
</organism>
<dbReference type="Proteomes" id="UP001157006">
    <property type="component" value="Chromosome 6"/>
</dbReference>
<feature type="domain" description="SKP1 component dimerisation" evidence="2">
    <location>
        <begin position="88"/>
        <end position="134"/>
    </location>
</feature>
<protein>
    <recommendedName>
        <fullName evidence="2">SKP1 component dimerisation domain-containing protein</fullName>
    </recommendedName>
</protein>
<dbReference type="InterPro" id="IPR036296">
    <property type="entry name" value="SKP1-like_dim_sf"/>
</dbReference>
<dbReference type="InterPro" id="IPR016897">
    <property type="entry name" value="SKP1"/>
</dbReference>
<keyword evidence="4" id="KW-1185">Reference proteome</keyword>
<dbReference type="EMBL" id="OX451741">
    <property type="protein sequence ID" value="CAI8619530.1"/>
    <property type="molecule type" value="Genomic_DNA"/>
</dbReference>
<name>A0AAV1BDH1_VICFA</name>
<proteinExistence type="predicted"/>
<evidence type="ECO:0000313" key="4">
    <source>
        <dbReference type="Proteomes" id="UP001157006"/>
    </source>
</evidence>
<dbReference type="Gene3D" id="3.30.710.10">
    <property type="entry name" value="Potassium Channel Kv1.1, Chain A"/>
    <property type="match status" value="1"/>
</dbReference>
<dbReference type="AlphaFoldDB" id="A0AAV1BDH1"/>
<dbReference type="GO" id="GO:0006511">
    <property type="term" value="P:ubiquitin-dependent protein catabolic process"/>
    <property type="evidence" value="ECO:0007669"/>
    <property type="project" value="InterPro"/>
</dbReference>
<evidence type="ECO:0000256" key="1">
    <source>
        <dbReference type="ARBA" id="ARBA00004906"/>
    </source>
</evidence>
<dbReference type="SUPFAM" id="SSF81382">
    <property type="entry name" value="Skp1 dimerisation domain-like"/>
    <property type="match status" value="1"/>
</dbReference>
<comment type="pathway">
    <text evidence="1">Protein modification; protein ubiquitination.</text>
</comment>
<reference evidence="3 4" key="1">
    <citation type="submission" date="2023-01" db="EMBL/GenBank/DDBJ databases">
        <authorList>
            <person name="Kreplak J."/>
        </authorList>
    </citation>
    <scope>NUCLEOTIDE SEQUENCE [LARGE SCALE GENOMIC DNA]</scope>
</reference>
<accession>A0AAV1BDH1</accession>